<dbReference type="Gene3D" id="4.10.1110.10">
    <property type="entry name" value="AN1-like Zinc finger"/>
    <property type="match status" value="1"/>
</dbReference>
<evidence type="ECO:0000256" key="3">
    <source>
        <dbReference type="ARBA" id="ARBA00022771"/>
    </source>
</evidence>
<dbReference type="GO" id="GO:0008270">
    <property type="term" value="F:zinc ion binding"/>
    <property type="evidence" value="ECO:0007669"/>
    <property type="project" value="UniProtKB-KW"/>
</dbReference>
<evidence type="ECO:0000256" key="2">
    <source>
        <dbReference type="ARBA" id="ARBA00022723"/>
    </source>
</evidence>
<feature type="domain" description="AN1-type" evidence="7">
    <location>
        <begin position="154"/>
        <end position="200"/>
    </location>
</feature>
<comment type="function">
    <text evidence="1">May be involved in environmental stress response.</text>
</comment>
<dbReference type="AlphaFoldDB" id="A0AAV2DE79"/>
<dbReference type="PROSITE" id="PS51039">
    <property type="entry name" value="ZF_AN1"/>
    <property type="match status" value="1"/>
</dbReference>
<dbReference type="InterPro" id="IPR000058">
    <property type="entry name" value="Znf_AN1"/>
</dbReference>
<proteinExistence type="predicted"/>
<evidence type="ECO:0000256" key="5">
    <source>
        <dbReference type="PROSITE-ProRule" id="PRU00449"/>
    </source>
</evidence>
<name>A0AAV2DE79_9ROSI</name>
<dbReference type="PANTHER" id="PTHR10634:SF67">
    <property type="entry name" value="AN1-TYPE ZINC FINGER PROTEIN 3"/>
    <property type="match status" value="1"/>
</dbReference>
<accession>A0AAV2DE79</accession>
<dbReference type="PANTHER" id="PTHR10634">
    <property type="entry name" value="AN1-TYPE ZINC FINGER PROTEIN"/>
    <property type="match status" value="1"/>
</dbReference>
<dbReference type="InterPro" id="IPR035896">
    <property type="entry name" value="AN1-like_Znf"/>
</dbReference>
<sequence length="220" mass="24228">MEPQGDMEPSSACICALFGSPEKGHLCPNCDQQTKKRDLDDDEPATAAESTIEKPVGTKRPFYFPRDAKVVPFSGFDRRETTATTAAAAAAGTENNSFFSGKSFRTTSSSSSSGSSFFSSVDSGFFPTRGRSFDPSTFTFGFGSATDTTSKTVKKEDKNCGSCRRRVGLLGFKCRCKKLFCSKHRYPEEHRCSFDYKGFGRRILEQQNPAVDSDKLENRV</sequence>
<dbReference type="InterPro" id="IPR050652">
    <property type="entry name" value="AN1_A20_ZnFinger"/>
</dbReference>
<gene>
    <name evidence="8" type="ORF">LTRI10_LOCUS13557</name>
</gene>
<protein>
    <recommendedName>
        <fullName evidence="7">AN1-type domain-containing protein</fullName>
    </recommendedName>
</protein>
<organism evidence="8 9">
    <name type="scientific">Linum trigynum</name>
    <dbReference type="NCBI Taxonomy" id="586398"/>
    <lineage>
        <taxon>Eukaryota</taxon>
        <taxon>Viridiplantae</taxon>
        <taxon>Streptophyta</taxon>
        <taxon>Embryophyta</taxon>
        <taxon>Tracheophyta</taxon>
        <taxon>Spermatophyta</taxon>
        <taxon>Magnoliopsida</taxon>
        <taxon>eudicotyledons</taxon>
        <taxon>Gunneridae</taxon>
        <taxon>Pentapetalae</taxon>
        <taxon>rosids</taxon>
        <taxon>fabids</taxon>
        <taxon>Malpighiales</taxon>
        <taxon>Linaceae</taxon>
        <taxon>Linum</taxon>
    </lineage>
</organism>
<keyword evidence="9" id="KW-1185">Reference proteome</keyword>
<keyword evidence="4" id="KW-0862">Zinc</keyword>
<evidence type="ECO:0000313" key="8">
    <source>
        <dbReference type="EMBL" id="CAL1371494.1"/>
    </source>
</evidence>
<evidence type="ECO:0000259" key="7">
    <source>
        <dbReference type="PROSITE" id="PS51039"/>
    </source>
</evidence>
<reference evidence="8 9" key="1">
    <citation type="submission" date="2024-04" db="EMBL/GenBank/DDBJ databases">
        <authorList>
            <person name="Fracassetti M."/>
        </authorList>
    </citation>
    <scope>NUCLEOTIDE SEQUENCE [LARGE SCALE GENOMIC DNA]</scope>
</reference>
<dbReference type="Proteomes" id="UP001497516">
    <property type="component" value="Chromosome 2"/>
</dbReference>
<dbReference type="SUPFAM" id="SSF118310">
    <property type="entry name" value="AN1-like Zinc finger"/>
    <property type="match status" value="1"/>
</dbReference>
<evidence type="ECO:0000256" key="1">
    <source>
        <dbReference type="ARBA" id="ARBA00003732"/>
    </source>
</evidence>
<dbReference type="Pfam" id="PF01428">
    <property type="entry name" value="zf-AN1"/>
    <property type="match status" value="1"/>
</dbReference>
<evidence type="ECO:0000256" key="6">
    <source>
        <dbReference type="SAM" id="MobiDB-lite"/>
    </source>
</evidence>
<keyword evidence="2" id="KW-0479">Metal-binding</keyword>
<dbReference type="SMART" id="SM00154">
    <property type="entry name" value="ZnF_AN1"/>
    <property type="match status" value="1"/>
</dbReference>
<evidence type="ECO:0000256" key="4">
    <source>
        <dbReference type="ARBA" id="ARBA00022833"/>
    </source>
</evidence>
<evidence type="ECO:0000313" key="9">
    <source>
        <dbReference type="Proteomes" id="UP001497516"/>
    </source>
</evidence>
<feature type="region of interest" description="Disordered" evidence="6">
    <location>
        <begin position="23"/>
        <end position="54"/>
    </location>
</feature>
<keyword evidence="3 5" id="KW-0863">Zinc-finger</keyword>
<dbReference type="EMBL" id="OZ034815">
    <property type="protein sequence ID" value="CAL1371494.1"/>
    <property type="molecule type" value="Genomic_DNA"/>
</dbReference>